<accession>D5EMK6</accession>
<dbReference type="SUPFAM" id="SSF52096">
    <property type="entry name" value="ClpP/crotonase"/>
    <property type="match status" value="1"/>
</dbReference>
<dbReference type="EMBL" id="CP001998">
    <property type="protein sequence ID" value="ADE53412.1"/>
    <property type="molecule type" value="Genomic_DNA"/>
</dbReference>
<dbReference type="RefSeq" id="WP_013042137.1">
    <property type="nucleotide sequence ID" value="NC_014008.1"/>
</dbReference>
<dbReference type="Gene3D" id="3.90.226.10">
    <property type="entry name" value="2-enoyl-CoA Hydratase, Chain A, domain 1"/>
    <property type="match status" value="1"/>
</dbReference>
<evidence type="ECO:0000313" key="2">
    <source>
        <dbReference type="EMBL" id="ADE53412.1"/>
    </source>
</evidence>
<proteinExistence type="predicted"/>
<dbReference type="AlphaFoldDB" id="D5EMK6"/>
<evidence type="ECO:0000313" key="3">
    <source>
        <dbReference type="Proteomes" id="UP000000925"/>
    </source>
</evidence>
<keyword evidence="1" id="KW-0732">Signal</keyword>
<evidence type="ECO:0008006" key="4">
    <source>
        <dbReference type="Google" id="ProtNLM"/>
    </source>
</evidence>
<dbReference type="Proteomes" id="UP000000925">
    <property type="component" value="Chromosome"/>
</dbReference>
<dbReference type="KEGG" id="caa:Caka_0387"/>
<keyword evidence="3" id="KW-1185">Reference proteome</keyword>
<dbReference type="STRING" id="583355.Caka_0387"/>
<dbReference type="InterPro" id="IPR029045">
    <property type="entry name" value="ClpP/crotonase-like_dom_sf"/>
</dbReference>
<feature type="chain" id="PRO_5003070866" description="Peptidase S41" evidence="1">
    <location>
        <begin position="21"/>
        <end position="294"/>
    </location>
</feature>
<organism evidence="2 3">
    <name type="scientific">Coraliomargarita akajimensis (strain DSM 45221 / IAM 15411 / JCM 23193 / KCTC 12865 / 04OKA010-24)</name>
    <dbReference type="NCBI Taxonomy" id="583355"/>
    <lineage>
        <taxon>Bacteria</taxon>
        <taxon>Pseudomonadati</taxon>
        <taxon>Verrucomicrobiota</taxon>
        <taxon>Opitutia</taxon>
        <taxon>Puniceicoccales</taxon>
        <taxon>Coraliomargaritaceae</taxon>
        <taxon>Coraliomargarita</taxon>
    </lineage>
</organism>
<protein>
    <recommendedName>
        <fullName evidence="4">Peptidase S41</fullName>
    </recommendedName>
</protein>
<reference evidence="2 3" key="1">
    <citation type="journal article" date="2010" name="Stand. Genomic Sci.">
        <title>Complete genome sequence of Coraliomargarita akajimensis type strain (04OKA010-24).</title>
        <authorList>
            <person name="Mavromatis K."/>
            <person name="Abt B."/>
            <person name="Brambilla E."/>
            <person name="Lapidus A."/>
            <person name="Copeland A."/>
            <person name="Deshpande S."/>
            <person name="Nolan M."/>
            <person name="Lucas S."/>
            <person name="Tice H."/>
            <person name="Cheng J.F."/>
            <person name="Han C."/>
            <person name="Detter J.C."/>
            <person name="Woyke T."/>
            <person name="Goodwin L."/>
            <person name="Pitluck S."/>
            <person name="Held B."/>
            <person name="Brettin T."/>
            <person name="Tapia R."/>
            <person name="Ivanova N."/>
            <person name="Mikhailova N."/>
            <person name="Pati A."/>
            <person name="Liolios K."/>
            <person name="Chen A."/>
            <person name="Palaniappan K."/>
            <person name="Land M."/>
            <person name="Hauser L."/>
            <person name="Chang Y.J."/>
            <person name="Jeffries C.D."/>
            <person name="Rohde M."/>
            <person name="Goker M."/>
            <person name="Bristow J."/>
            <person name="Eisen J.A."/>
            <person name="Markowitz V."/>
            <person name="Hugenholtz P."/>
            <person name="Klenk H.P."/>
            <person name="Kyrpides N.C."/>
        </authorList>
    </citation>
    <scope>NUCLEOTIDE SEQUENCE [LARGE SCALE GENOMIC DNA]</scope>
    <source>
        <strain evidence="3">DSM 45221 / IAM 15411 / JCM 23193 / KCTC 12865</strain>
    </source>
</reference>
<dbReference type="HOGENOM" id="CLU_945658_0_0_0"/>
<name>D5EMK6_CORAD</name>
<sequence length="294" mass="33264">MRFRQISLTAAALISKLMLAADLPEELFPGIHRYSDQDLRLQGIAALYPNRVCFDSPRIQPADRHRRAASIETIEPAITYLRIYRFDEAIESLRQQLQTESLIIDLRFTQSPELELEFFDLLAEHSLTQHLEVIGTTEDFDLSTVESTEHRDARQTPPLVLINRHTTGPFEACIDYLQASGQIVCVGDSTGGQTGSYTQHRNYWLLAAEVRQRASNSLIGVGVRPRIQVQTEPEEDYISYHLYETGSDLQRLIGVRLSSENDNDEDPQAAALDQILVKAVDILAALQILQDYQP</sequence>
<dbReference type="eggNOG" id="COG0793">
    <property type="taxonomic scope" value="Bacteria"/>
</dbReference>
<evidence type="ECO:0000256" key="1">
    <source>
        <dbReference type="SAM" id="SignalP"/>
    </source>
</evidence>
<gene>
    <name evidence="2" type="ordered locus">Caka_0387</name>
</gene>
<feature type="signal peptide" evidence="1">
    <location>
        <begin position="1"/>
        <end position="20"/>
    </location>
</feature>